<evidence type="ECO:0000259" key="1">
    <source>
        <dbReference type="Pfam" id="PF01717"/>
    </source>
</evidence>
<dbReference type="EMBL" id="NSLI01000003">
    <property type="protein sequence ID" value="PAX07728.1"/>
    <property type="molecule type" value="Genomic_DNA"/>
</dbReference>
<dbReference type="AlphaFoldDB" id="A0A2A2SEQ6"/>
<dbReference type="Pfam" id="PF01717">
    <property type="entry name" value="Meth_synt_2"/>
    <property type="match status" value="1"/>
</dbReference>
<dbReference type="GO" id="GO:0008270">
    <property type="term" value="F:zinc ion binding"/>
    <property type="evidence" value="ECO:0007669"/>
    <property type="project" value="InterPro"/>
</dbReference>
<dbReference type="OrthoDB" id="244285at2"/>
<evidence type="ECO:0000313" key="3">
    <source>
        <dbReference type="Proteomes" id="UP000218151"/>
    </source>
</evidence>
<comment type="caution">
    <text evidence="2">The sequence shown here is derived from an EMBL/GenBank/DDBJ whole genome shotgun (WGS) entry which is preliminary data.</text>
</comment>
<dbReference type="Proteomes" id="UP000218151">
    <property type="component" value="Unassembled WGS sequence"/>
</dbReference>
<dbReference type="Gene3D" id="3.20.20.210">
    <property type="match status" value="1"/>
</dbReference>
<dbReference type="PANTHER" id="PTHR43844:SF2">
    <property type="entry name" value="SYNTHASE, VITAMIN-B12 INDEPENDENT, PUTATIVE (AFU_ORTHOLOGUE AFUA_3G12060)-RELATED"/>
    <property type="match status" value="1"/>
</dbReference>
<sequence length="379" mass="41315">MTRIATTHVGSLPRPKPVSDILVALERGETVDAAEADRAFQAGVDEAVRRQVEAGVTIVSDGEMAKISYATYIKDRITGFDGDSPRRPPADLEAFPTFLERQAKGGGTPTYRRPRCVGPVQPKTLAPLHDDVRRFKASLAAHGDPAGFMNAASPGVIALFQPNDFYPTDDDYLEAVAEAMRPEYEAIVAAGLILQLDSPDLGLGRHMMYKDRSDPDYLERIGRHVAVLNHALRNVPADRVRMHVCWGNYEGPHHCDVEMAVILPTLMTAKPAGLLFETANPRHQHDWEAFADQLSTIPDDKVLIPGVIDSTTNFIEHPRVVANRIRQFTDLVGADRVIAGTDCGFSTFAGFGVVDPEIAYAKLAALAEGAEIASRRLAA</sequence>
<organism evidence="2 3">
    <name type="scientific">Sphingomonas lenta</name>
    <dbReference type="NCBI Taxonomy" id="1141887"/>
    <lineage>
        <taxon>Bacteria</taxon>
        <taxon>Pseudomonadati</taxon>
        <taxon>Pseudomonadota</taxon>
        <taxon>Alphaproteobacteria</taxon>
        <taxon>Sphingomonadales</taxon>
        <taxon>Sphingomonadaceae</taxon>
        <taxon>Sphingomonas</taxon>
    </lineage>
</organism>
<name>A0A2A2SEQ6_9SPHN</name>
<keyword evidence="3" id="KW-1185">Reference proteome</keyword>
<accession>A0A2A2SEQ6</accession>
<proteinExistence type="predicted"/>
<dbReference type="InterPro" id="IPR038071">
    <property type="entry name" value="UROD/MetE-like_sf"/>
</dbReference>
<dbReference type="SUPFAM" id="SSF51726">
    <property type="entry name" value="UROD/MetE-like"/>
    <property type="match status" value="1"/>
</dbReference>
<dbReference type="CDD" id="cd03311">
    <property type="entry name" value="CIMS_C_terminal_like"/>
    <property type="match status" value="1"/>
</dbReference>
<reference evidence="3" key="1">
    <citation type="submission" date="2017-09" db="EMBL/GenBank/DDBJ databases">
        <authorList>
            <person name="Feng G."/>
            <person name="Zhu H."/>
        </authorList>
    </citation>
    <scope>NUCLEOTIDE SEQUENCE [LARGE SCALE GENOMIC DNA]</scope>
    <source>
        <strain evidence="3">1PNM-20</strain>
    </source>
</reference>
<dbReference type="RefSeq" id="WP_095997971.1">
    <property type="nucleotide sequence ID" value="NZ_NSLI01000003.1"/>
</dbReference>
<keyword evidence="2" id="KW-0808">Transferase</keyword>
<gene>
    <name evidence="2" type="ORF">CKY28_08805</name>
</gene>
<dbReference type="PANTHER" id="PTHR43844">
    <property type="entry name" value="METHIONINE SYNTHASE"/>
    <property type="match status" value="1"/>
</dbReference>
<evidence type="ECO:0000313" key="2">
    <source>
        <dbReference type="EMBL" id="PAX07728.1"/>
    </source>
</evidence>
<feature type="domain" description="Cobalamin-independent methionine synthase MetE C-terminal/archaeal" evidence="1">
    <location>
        <begin position="173"/>
        <end position="347"/>
    </location>
</feature>
<protein>
    <submittedName>
        <fullName evidence="2">Epoxyalkane--coenzyme M transferase</fullName>
    </submittedName>
</protein>
<dbReference type="GO" id="GO:0009086">
    <property type="term" value="P:methionine biosynthetic process"/>
    <property type="evidence" value="ECO:0007669"/>
    <property type="project" value="InterPro"/>
</dbReference>
<dbReference type="GO" id="GO:0003871">
    <property type="term" value="F:5-methyltetrahydropteroyltriglutamate-homocysteine S-methyltransferase activity"/>
    <property type="evidence" value="ECO:0007669"/>
    <property type="project" value="InterPro"/>
</dbReference>
<dbReference type="InterPro" id="IPR002629">
    <property type="entry name" value="Met_Synth_C/arc"/>
</dbReference>